<feature type="compositionally biased region" description="Basic and acidic residues" evidence="1">
    <location>
        <begin position="127"/>
        <end position="139"/>
    </location>
</feature>
<dbReference type="InParanoid" id="A0A0G4FH59"/>
<feature type="compositionally biased region" description="Basic and acidic residues" evidence="1">
    <location>
        <begin position="60"/>
        <end position="79"/>
    </location>
</feature>
<gene>
    <name evidence="2" type="ORF">Vbra_15453</name>
</gene>
<dbReference type="AlphaFoldDB" id="A0A0G4FH59"/>
<accession>A0A0G4FH59</accession>
<dbReference type="Proteomes" id="UP000041254">
    <property type="component" value="Unassembled WGS sequence"/>
</dbReference>
<dbReference type="VEuPathDB" id="CryptoDB:Vbra_15453"/>
<organism evidence="2 3">
    <name type="scientific">Vitrella brassicaformis (strain CCMP3155)</name>
    <dbReference type="NCBI Taxonomy" id="1169540"/>
    <lineage>
        <taxon>Eukaryota</taxon>
        <taxon>Sar</taxon>
        <taxon>Alveolata</taxon>
        <taxon>Colpodellida</taxon>
        <taxon>Vitrellaceae</taxon>
        <taxon>Vitrella</taxon>
    </lineage>
</organism>
<evidence type="ECO:0000256" key="1">
    <source>
        <dbReference type="SAM" id="MobiDB-lite"/>
    </source>
</evidence>
<reference evidence="2 3" key="1">
    <citation type="submission" date="2014-11" db="EMBL/GenBank/DDBJ databases">
        <authorList>
            <person name="Zhu J."/>
            <person name="Qi W."/>
            <person name="Song R."/>
        </authorList>
    </citation>
    <scope>NUCLEOTIDE SEQUENCE [LARGE SCALE GENOMIC DNA]</scope>
</reference>
<feature type="region of interest" description="Disordered" evidence="1">
    <location>
        <begin position="127"/>
        <end position="147"/>
    </location>
</feature>
<proteinExistence type="predicted"/>
<protein>
    <submittedName>
        <fullName evidence="2">Uncharacterized protein</fullName>
    </submittedName>
</protein>
<evidence type="ECO:0000313" key="2">
    <source>
        <dbReference type="EMBL" id="CEM12752.1"/>
    </source>
</evidence>
<feature type="region of interest" description="Disordered" evidence="1">
    <location>
        <begin position="47"/>
        <end position="85"/>
    </location>
</feature>
<keyword evidence="3" id="KW-1185">Reference proteome</keyword>
<name>A0A0G4FH59_VITBC</name>
<evidence type="ECO:0000313" key="3">
    <source>
        <dbReference type="Proteomes" id="UP000041254"/>
    </source>
</evidence>
<dbReference type="EMBL" id="CDMY01000436">
    <property type="protein sequence ID" value="CEM12752.1"/>
    <property type="molecule type" value="Genomic_DNA"/>
</dbReference>
<sequence>MAEQTPIHLARDYVGVFNGIGKDSKDKPTGKRSSDLANAFKRQQFDIGCEQWEPSPSERAAGESKSAYRDLREPGETYKADYSPPPYKNYAPLIGPCLTQKAGRSLAGVVTEQQLAYASLEEGARERLSSEAREQREANASKGRSQVELAPEVMRKGVTAKEHFTSESQRFFCHPKRQRAAPDVCLGKTFWEKKPLYNIISNGPPLASDLHIPAAVVDTRVLRKERFVSVVHQGMPKGRAFYFGRSSSNVSPAFQTGTYDPIRGIFVDYRAPKRHMVATN</sequence>